<dbReference type="InterPro" id="IPR009799">
    <property type="entry name" value="EthD_dom"/>
</dbReference>
<dbReference type="Pfam" id="PF07110">
    <property type="entry name" value="EthD"/>
    <property type="match status" value="1"/>
</dbReference>
<dbReference type="GO" id="GO:0016491">
    <property type="term" value="F:oxidoreductase activity"/>
    <property type="evidence" value="ECO:0007669"/>
    <property type="project" value="InterPro"/>
</dbReference>
<dbReference type="EMBL" id="ONZP01000008">
    <property type="protein sequence ID" value="SPJ70367.1"/>
    <property type="molecule type" value="Genomic_DNA"/>
</dbReference>
<comment type="similarity">
    <text evidence="1">Belongs to the tpcK family.</text>
</comment>
<keyword evidence="4" id="KW-1185">Reference proteome</keyword>
<dbReference type="AlphaFoldDB" id="A0AAE8SCA9"/>
<reference evidence="3" key="1">
    <citation type="submission" date="2018-03" db="EMBL/GenBank/DDBJ databases">
        <authorList>
            <person name="Guldener U."/>
        </authorList>
    </citation>
    <scope>NUCLEOTIDE SEQUENCE</scope>
</reference>
<accession>A0AAE8SCA9</accession>
<evidence type="ECO:0000256" key="1">
    <source>
        <dbReference type="ARBA" id="ARBA00005986"/>
    </source>
</evidence>
<dbReference type="InterPro" id="IPR011008">
    <property type="entry name" value="Dimeric_a/b-barrel"/>
</dbReference>
<sequence>MTSVPSQQLLCLTICGYKKPGLSDEAYRDYMIHTHAPLVQDLMVQYGIKRWTMTHNSLSTRSKMALVAGPQFSNTADYDAIIQIMFNDVDDFVRMKADPYFQERATPDHEQFADTKRSRMTIGLVQDIIADGAVTRVQE</sequence>
<name>A0AAE8SCA9_9HYPO</name>
<dbReference type="SUPFAM" id="SSF54909">
    <property type="entry name" value="Dimeric alpha+beta barrel"/>
    <property type="match status" value="1"/>
</dbReference>
<dbReference type="Proteomes" id="UP001187734">
    <property type="component" value="Unassembled WGS sequence"/>
</dbReference>
<comment type="caution">
    <text evidence="3">The sequence shown here is derived from an EMBL/GenBank/DDBJ whole genome shotgun (WGS) entry which is preliminary data.</text>
</comment>
<dbReference type="Gene3D" id="3.30.70.100">
    <property type="match status" value="1"/>
</dbReference>
<evidence type="ECO:0000313" key="3">
    <source>
        <dbReference type="EMBL" id="SPJ70367.1"/>
    </source>
</evidence>
<organism evidence="3 4">
    <name type="scientific">Fusarium torulosum</name>
    <dbReference type="NCBI Taxonomy" id="33205"/>
    <lineage>
        <taxon>Eukaryota</taxon>
        <taxon>Fungi</taxon>
        <taxon>Dikarya</taxon>
        <taxon>Ascomycota</taxon>
        <taxon>Pezizomycotina</taxon>
        <taxon>Sordariomycetes</taxon>
        <taxon>Hypocreomycetidae</taxon>
        <taxon>Hypocreales</taxon>
        <taxon>Nectriaceae</taxon>
        <taxon>Fusarium</taxon>
    </lineage>
</organism>
<protein>
    <recommendedName>
        <fullName evidence="2">EthD domain-containing protein</fullName>
    </recommendedName>
</protein>
<evidence type="ECO:0000259" key="2">
    <source>
        <dbReference type="Pfam" id="PF07110"/>
    </source>
</evidence>
<feature type="domain" description="EthD" evidence="2">
    <location>
        <begin position="19"/>
        <end position="115"/>
    </location>
</feature>
<proteinExistence type="inferred from homology"/>
<gene>
    <name evidence="3" type="ORF">FTOL_00095</name>
</gene>
<evidence type="ECO:0000313" key="4">
    <source>
        <dbReference type="Proteomes" id="UP001187734"/>
    </source>
</evidence>